<dbReference type="Proteomes" id="UP001320876">
    <property type="component" value="Unassembled WGS sequence"/>
</dbReference>
<keyword evidence="4" id="KW-1185">Reference proteome</keyword>
<gene>
    <name evidence="3" type="ORF">OKA05_04335</name>
</gene>
<feature type="signal peptide" evidence="1">
    <location>
        <begin position="1"/>
        <end position="18"/>
    </location>
</feature>
<keyword evidence="1" id="KW-0732">Signal</keyword>
<sequence>MMLRVLLTSLSLLLPLAAAPETGFTALFNGTDLTGWTKVGGNGQFSVEDGCIVGNGVNVGSNTFLRTNLTAFDFDFRFEMKFDDLSGNSGAMFRAELVSGRTTGYQCEHDNSTSRAWTAGLYDEARRGWLFPAGGSTTTEAARDFTAQGKQLFRADGWNQIRVLCQGSRVRIWLNGQPRSDYTETNTLYLKEGFFALQVHSGASCKVRWRNLRFKAL</sequence>
<dbReference type="EMBL" id="JAPDDT010000001">
    <property type="protein sequence ID" value="MCW1921768.1"/>
    <property type="molecule type" value="Genomic_DNA"/>
</dbReference>
<organism evidence="3 4">
    <name type="scientific">Luteolibacter arcticus</name>
    <dbReference type="NCBI Taxonomy" id="1581411"/>
    <lineage>
        <taxon>Bacteria</taxon>
        <taxon>Pseudomonadati</taxon>
        <taxon>Verrucomicrobiota</taxon>
        <taxon>Verrucomicrobiia</taxon>
        <taxon>Verrucomicrobiales</taxon>
        <taxon>Verrucomicrobiaceae</taxon>
        <taxon>Luteolibacter</taxon>
    </lineage>
</organism>
<name>A0ABT3GEP8_9BACT</name>
<feature type="domain" description="3-keto-alpha-glucoside-1,2-lyase/3-keto-2-hydroxy-glucal hydratase" evidence="2">
    <location>
        <begin position="23"/>
        <end position="215"/>
    </location>
</feature>
<protein>
    <submittedName>
        <fullName evidence="3">DUF1080 domain-containing protein</fullName>
    </submittedName>
</protein>
<feature type="chain" id="PRO_5045170747" evidence="1">
    <location>
        <begin position="19"/>
        <end position="217"/>
    </location>
</feature>
<dbReference type="InterPro" id="IPR010496">
    <property type="entry name" value="AL/BT2_dom"/>
</dbReference>
<reference evidence="3 4" key="1">
    <citation type="submission" date="2022-10" db="EMBL/GenBank/DDBJ databases">
        <title>Luteolibacter arcticus strain CCTCC AB 2014275, whole genome shotgun sequencing project.</title>
        <authorList>
            <person name="Zhao G."/>
            <person name="Shen L."/>
        </authorList>
    </citation>
    <scope>NUCLEOTIDE SEQUENCE [LARGE SCALE GENOMIC DNA]</scope>
    <source>
        <strain evidence="3 4">CCTCC AB 2014275</strain>
    </source>
</reference>
<dbReference type="Gene3D" id="2.60.120.560">
    <property type="entry name" value="Exo-inulinase, domain 1"/>
    <property type="match status" value="1"/>
</dbReference>
<accession>A0ABT3GEP8</accession>
<comment type="caution">
    <text evidence="3">The sequence shown here is derived from an EMBL/GenBank/DDBJ whole genome shotgun (WGS) entry which is preliminary data.</text>
</comment>
<evidence type="ECO:0000313" key="3">
    <source>
        <dbReference type="EMBL" id="MCW1921768.1"/>
    </source>
</evidence>
<evidence type="ECO:0000259" key="2">
    <source>
        <dbReference type="Pfam" id="PF06439"/>
    </source>
</evidence>
<evidence type="ECO:0000313" key="4">
    <source>
        <dbReference type="Proteomes" id="UP001320876"/>
    </source>
</evidence>
<evidence type="ECO:0000256" key="1">
    <source>
        <dbReference type="SAM" id="SignalP"/>
    </source>
</evidence>
<dbReference type="Pfam" id="PF06439">
    <property type="entry name" value="3keto-disac_hyd"/>
    <property type="match status" value="1"/>
</dbReference>
<proteinExistence type="predicted"/>
<dbReference type="RefSeq" id="WP_264485877.1">
    <property type="nucleotide sequence ID" value="NZ_JAPDDT010000001.1"/>
</dbReference>